<evidence type="ECO:0000313" key="2">
    <source>
        <dbReference type="Proteomes" id="UP001567538"/>
    </source>
</evidence>
<accession>A0ABD1HQP1</accession>
<dbReference type="AlphaFoldDB" id="A0ABD1HQP1"/>
<dbReference type="Gene3D" id="1.20.1280.50">
    <property type="match status" value="1"/>
</dbReference>
<proteinExistence type="predicted"/>
<gene>
    <name evidence="1" type="ORF">AAHA92_08950</name>
</gene>
<dbReference type="Proteomes" id="UP001567538">
    <property type="component" value="Unassembled WGS sequence"/>
</dbReference>
<sequence>MGSFDKLPDDIFKAIMCLITDAKDVAYSSCVSKKWHDVMVHRKCLEFSEKLFGKLLTGSTDSIIYNMVWSVHYLEKLAVGCMFSNYCLASLLCMCCTSLKKLEIRADILGDLDHPVKIDLIRGCLKLEYLRLSRLELNTPPKWIVFTSLKILETVGCVLE</sequence>
<reference evidence="1 2" key="1">
    <citation type="submission" date="2024-06" db="EMBL/GenBank/DDBJ databases">
        <title>A chromosome level genome sequence of Diviner's sage (Salvia divinorum).</title>
        <authorList>
            <person name="Ford S.A."/>
            <person name="Ro D.-K."/>
            <person name="Ness R.W."/>
            <person name="Phillips M.A."/>
        </authorList>
    </citation>
    <scope>NUCLEOTIDE SEQUENCE [LARGE SCALE GENOMIC DNA]</scope>
    <source>
        <strain evidence="1">SAF-2024a</strain>
        <tissue evidence="1">Leaf</tissue>
    </source>
</reference>
<protein>
    <recommendedName>
        <fullName evidence="3">F-box domain-containing protein</fullName>
    </recommendedName>
</protein>
<dbReference type="SUPFAM" id="SSF81383">
    <property type="entry name" value="F-box domain"/>
    <property type="match status" value="1"/>
</dbReference>
<comment type="caution">
    <text evidence="1">The sequence shown here is derived from an EMBL/GenBank/DDBJ whole genome shotgun (WGS) entry which is preliminary data.</text>
</comment>
<dbReference type="EMBL" id="JBEAFC010000004">
    <property type="protein sequence ID" value="KAL1558492.1"/>
    <property type="molecule type" value="Genomic_DNA"/>
</dbReference>
<evidence type="ECO:0000313" key="1">
    <source>
        <dbReference type="EMBL" id="KAL1558492.1"/>
    </source>
</evidence>
<keyword evidence="2" id="KW-1185">Reference proteome</keyword>
<dbReference type="InterPro" id="IPR036047">
    <property type="entry name" value="F-box-like_dom_sf"/>
</dbReference>
<organism evidence="1 2">
    <name type="scientific">Salvia divinorum</name>
    <name type="common">Maria pastora</name>
    <name type="synonym">Diviner's sage</name>
    <dbReference type="NCBI Taxonomy" id="28513"/>
    <lineage>
        <taxon>Eukaryota</taxon>
        <taxon>Viridiplantae</taxon>
        <taxon>Streptophyta</taxon>
        <taxon>Embryophyta</taxon>
        <taxon>Tracheophyta</taxon>
        <taxon>Spermatophyta</taxon>
        <taxon>Magnoliopsida</taxon>
        <taxon>eudicotyledons</taxon>
        <taxon>Gunneridae</taxon>
        <taxon>Pentapetalae</taxon>
        <taxon>asterids</taxon>
        <taxon>lamiids</taxon>
        <taxon>Lamiales</taxon>
        <taxon>Lamiaceae</taxon>
        <taxon>Nepetoideae</taxon>
        <taxon>Mentheae</taxon>
        <taxon>Salviinae</taxon>
        <taxon>Salvia</taxon>
        <taxon>Salvia subgen. Calosphace</taxon>
    </lineage>
</organism>
<evidence type="ECO:0008006" key="3">
    <source>
        <dbReference type="Google" id="ProtNLM"/>
    </source>
</evidence>
<name>A0ABD1HQP1_SALDI</name>